<feature type="transmembrane region" description="Helical" evidence="11">
    <location>
        <begin position="525"/>
        <end position="547"/>
    </location>
</feature>
<dbReference type="SUPFAM" id="SSF63712">
    <property type="entry name" value="Nicotinic receptor ligand binding domain-like"/>
    <property type="match status" value="1"/>
</dbReference>
<evidence type="ECO:0000256" key="8">
    <source>
        <dbReference type="ARBA" id="ARBA00023065"/>
    </source>
</evidence>
<dbReference type="FunFam" id="1.20.58.390:FF:000055">
    <property type="entry name" value="Ligand-Gated ion Channel"/>
    <property type="match status" value="1"/>
</dbReference>
<dbReference type="EMBL" id="JAHQIW010005990">
    <property type="protein sequence ID" value="KAJ1367726.1"/>
    <property type="molecule type" value="Genomic_DNA"/>
</dbReference>
<dbReference type="InterPro" id="IPR036734">
    <property type="entry name" value="Neur_chan_lig-bd_sf"/>
</dbReference>
<keyword evidence="10" id="KW-0407">Ion channel</keyword>
<dbReference type="Proteomes" id="UP001196413">
    <property type="component" value="Unassembled WGS sequence"/>
</dbReference>
<dbReference type="InterPro" id="IPR006202">
    <property type="entry name" value="Neur_chan_lig-bd"/>
</dbReference>
<dbReference type="CDD" id="cd18987">
    <property type="entry name" value="LGIC_ECD_anion"/>
    <property type="match status" value="1"/>
</dbReference>
<evidence type="ECO:0000256" key="7">
    <source>
        <dbReference type="ARBA" id="ARBA00022989"/>
    </source>
</evidence>
<feature type="domain" description="Neurotransmitter-gated ion-channel transmembrane" evidence="13">
    <location>
        <begin position="467"/>
        <end position="553"/>
    </location>
</feature>
<proteinExistence type="predicted"/>
<keyword evidence="9 11" id="KW-0472">Membrane</keyword>
<feature type="domain" description="Neurotransmitter-gated ion-channel ligand-binding" evidence="12">
    <location>
        <begin position="255"/>
        <end position="459"/>
    </location>
</feature>
<comment type="caution">
    <text evidence="14">The sequence shown here is derived from an EMBL/GenBank/DDBJ whole genome shotgun (WGS) entry which is preliminary data.</text>
</comment>
<dbReference type="Gene3D" id="2.70.170.10">
    <property type="entry name" value="Neurotransmitter-gated ion-channel ligand-binding domain"/>
    <property type="match status" value="1"/>
</dbReference>
<dbReference type="InterPro" id="IPR006028">
    <property type="entry name" value="GABAA/Glycine_rcpt"/>
</dbReference>
<reference evidence="14" key="1">
    <citation type="submission" date="2021-06" db="EMBL/GenBank/DDBJ databases">
        <title>Parelaphostrongylus tenuis whole genome reference sequence.</title>
        <authorList>
            <person name="Garwood T.J."/>
            <person name="Larsen P.A."/>
            <person name="Fountain-Jones N.M."/>
            <person name="Garbe J.R."/>
            <person name="Macchietto M.G."/>
            <person name="Kania S.A."/>
            <person name="Gerhold R.W."/>
            <person name="Richards J.E."/>
            <person name="Wolf T.M."/>
        </authorList>
    </citation>
    <scope>NUCLEOTIDE SEQUENCE</scope>
    <source>
        <strain evidence="14">MNPRO001-30</strain>
        <tissue evidence="14">Meninges</tissue>
    </source>
</reference>
<dbReference type="Gene3D" id="1.20.58.390">
    <property type="entry name" value="Neurotransmitter-gated ion-channel transmembrane domain"/>
    <property type="match status" value="1"/>
</dbReference>
<dbReference type="InterPro" id="IPR006029">
    <property type="entry name" value="Neurotrans-gated_channel_TM"/>
</dbReference>
<dbReference type="SUPFAM" id="SSF90112">
    <property type="entry name" value="Neurotransmitter-gated ion-channel transmembrane pore"/>
    <property type="match status" value="1"/>
</dbReference>
<dbReference type="Pfam" id="PF02931">
    <property type="entry name" value="Neur_chan_LBD"/>
    <property type="match status" value="1"/>
</dbReference>
<organism evidence="14 15">
    <name type="scientific">Parelaphostrongylus tenuis</name>
    <name type="common">Meningeal worm</name>
    <dbReference type="NCBI Taxonomy" id="148309"/>
    <lineage>
        <taxon>Eukaryota</taxon>
        <taxon>Metazoa</taxon>
        <taxon>Ecdysozoa</taxon>
        <taxon>Nematoda</taxon>
        <taxon>Chromadorea</taxon>
        <taxon>Rhabditida</taxon>
        <taxon>Rhabditina</taxon>
        <taxon>Rhabditomorpha</taxon>
        <taxon>Strongyloidea</taxon>
        <taxon>Metastrongylidae</taxon>
        <taxon>Parelaphostrongylus</taxon>
    </lineage>
</organism>
<evidence type="ECO:0000259" key="12">
    <source>
        <dbReference type="Pfam" id="PF02931"/>
    </source>
</evidence>
<dbReference type="CDD" id="cd19049">
    <property type="entry name" value="LGIC_TM_anion"/>
    <property type="match status" value="1"/>
</dbReference>
<name>A0AAD5R1C1_PARTN</name>
<dbReference type="AlphaFoldDB" id="A0AAD5R1C1"/>
<evidence type="ECO:0000256" key="11">
    <source>
        <dbReference type="SAM" id="Phobius"/>
    </source>
</evidence>
<keyword evidence="6" id="KW-0732">Signal</keyword>
<keyword evidence="4" id="KW-1003">Cell membrane</keyword>
<evidence type="ECO:0000256" key="4">
    <source>
        <dbReference type="ARBA" id="ARBA00022475"/>
    </source>
</evidence>
<dbReference type="GO" id="GO:0004888">
    <property type="term" value="F:transmembrane signaling receptor activity"/>
    <property type="evidence" value="ECO:0007669"/>
    <property type="project" value="InterPro"/>
</dbReference>
<dbReference type="PANTHER" id="PTHR18945">
    <property type="entry name" value="NEUROTRANSMITTER GATED ION CHANNEL"/>
    <property type="match status" value="1"/>
</dbReference>
<comment type="subcellular location">
    <subcellularLocation>
        <location evidence="2">Cell membrane</location>
    </subcellularLocation>
    <subcellularLocation>
        <location evidence="1">Membrane</location>
        <topology evidence="1">Multi-pass membrane protein</topology>
    </subcellularLocation>
</comment>
<keyword evidence="8" id="KW-0406">Ion transport</keyword>
<evidence type="ECO:0000256" key="5">
    <source>
        <dbReference type="ARBA" id="ARBA00022692"/>
    </source>
</evidence>
<evidence type="ECO:0000259" key="13">
    <source>
        <dbReference type="Pfam" id="PF02932"/>
    </source>
</evidence>
<evidence type="ECO:0000313" key="14">
    <source>
        <dbReference type="EMBL" id="KAJ1367726.1"/>
    </source>
</evidence>
<evidence type="ECO:0000256" key="1">
    <source>
        <dbReference type="ARBA" id="ARBA00004141"/>
    </source>
</evidence>
<feature type="transmembrane region" description="Helical" evidence="11">
    <location>
        <begin position="460"/>
        <end position="482"/>
    </location>
</feature>
<dbReference type="GO" id="GO:0005230">
    <property type="term" value="F:extracellular ligand-gated monoatomic ion channel activity"/>
    <property type="evidence" value="ECO:0007669"/>
    <property type="project" value="InterPro"/>
</dbReference>
<dbReference type="PRINTS" id="PR00252">
    <property type="entry name" value="NRIONCHANNEL"/>
</dbReference>
<dbReference type="InterPro" id="IPR036719">
    <property type="entry name" value="Neuro-gated_channel_TM_sf"/>
</dbReference>
<gene>
    <name evidence="14" type="primary">LGC-44</name>
    <name evidence="14" type="ORF">KIN20_028700</name>
</gene>
<evidence type="ECO:0000256" key="6">
    <source>
        <dbReference type="ARBA" id="ARBA00022729"/>
    </source>
</evidence>
<evidence type="ECO:0000256" key="10">
    <source>
        <dbReference type="ARBA" id="ARBA00023303"/>
    </source>
</evidence>
<dbReference type="Pfam" id="PF02932">
    <property type="entry name" value="Neur_chan_memb"/>
    <property type="match status" value="1"/>
</dbReference>
<protein>
    <submittedName>
        <fullName evidence="14">Neurotransmitter-gated ion-channel transmembrane region</fullName>
    </submittedName>
</protein>
<dbReference type="InterPro" id="IPR038050">
    <property type="entry name" value="Neuro_actylchol_rec"/>
</dbReference>
<evidence type="ECO:0000256" key="9">
    <source>
        <dbReference type="ARBA" id="ARBA00023136"/>
    </source>
</evidence>
<keyword evidence="5 11" id="KW-0812">Transmembrane</keyword>
<dbReference type="PRINTS" id="PR00253">
    <property type="entry name" value="GABAARECEPTR"/>
</dbReference>
<sequence>MPHWLSFGRTDRSYVLCGEMTRSIESTHWAQGHHRQSNVGLSVKVETPKNHPIVKRQIAFRFLAEFRAGNISLRDQQPSGLPRGVDRGAVIEAIEENPPSIIEDLKFGIALLKQLEPLADQCRDTLVDLTVDDFDLLAYRRRRVLVTNKFEVDKYYLPVEILENFTAVDINFENVCRLHPRVLRIASSSAAKKYHLNLEMEKYGSLAFNISRVGASIEELMEPMKNPNHLDEVLRRFDDNDLASQRPFPSTQLIPFLQRAYYDSRSPPALFVGDKITVKVGLQIQAMGNFELSTMDYDVDTWLRMAWYDPRLRHGYSRPILINEFTFLKRIWRPDPIFKNAKSAAFHRVSYLNFYMYIFPGGEVFMDIRVFLKATADEIVLCKYPHDQPTCSLKIGSLGFTTDAVQFEWFSSLSDAIQLNRDLEIPELSLIHVKADTCDGSRRSGNYSCLVARFFLQRQLGFHLAQTFIPTTICVVFSWISVWLPEEFVEGRIFVSLTVFLTLTAENSSAKEGLPKVSYIKAIDIWFGFTSTFVFLTLLQALAVIMLEDYSNSIRRKCEMNVDDYSKYKIMLLMLRSRHYHRLARNFDTFCKVMYPVTFILFLMIYSFVITQGEDDKCFKN</sequence>
<keyword evidence="3" id="KW-0813">Transport</keyword>
<evidence type="ECO:0000256" key="3">
    <source>
        <dbReference type="ARBA" id="ARBA00022448"/>
    </source>
</evidence>
<feature type="transmembrane region" description="Helical" evidence="11">
    <location>
        <begin position="593"/>
        <end position="611"/>
    </location>
</feature>
<dbReference type="GO" id="GO:0005886">
    <property type="term" value="C:plasma membrane"/>
    <property type="evidence" value="ECO:0007669"/>
    <property type="project" value="UniProtKB-SubCell"/>
</dbReference>
<accession>A0AAD5R1C1</accession>
<dbReference type="InterPro" id="IPR006201">
    <property type="entry name" value="Neur_channel"/>
</dbReference>
<keyword evidence="15" id="KW-1185">Reference proteome</keyword>
<evidence type="ECO:0000256" key="2">
    <source>
        <dbReference type="ARBA" id="ARBA00004236"/>
    </source>
</evidence>
<keyword evidence="7 11" id="KW-1133">Transmembrane helix</keyword>
<evidence type="ECO:0000313" key="15">
    <source>
        <dbReference type="Proteomes" id="UP001196413"/>
    </source>
</evidence>